<dbReference type="Proteomes" id="UP000474042">
    <property type="component" value="Unassembled WGS sequence"/>
</dbReference>
<reference evidence="2" key="1">
    <citation type="submission" date="2019-11" db="EMBL/GenBank/DDBJ databases">
        <authorList>
            <person name="Feng L."/>
        </authorList>
    </citation>
    <scope>NUCLEOTIDE SEQUENCE</scope>
    <source>
        <strain evidence="2">CButyricumLFYP62</strain>
    </source>
</reference>
<dbReference type="GeneID" id="92943734"/>
<evidence type="ECO:0000313" key="1">
    <source>
        <dbReference type="EMBL" id="NAS19355.1"/>
    </source>
</evidence>
<proteinExistence type="predicted"/>
<dbReference type="AlphaFoldDB" id="A0A6L9EU36"/>
<dbReference type="RefSeq" id="WP_156212520.1">
    <property type="nucleotide sequence ID" value="NZ_AP019716.1"/>
</dbReference>
<reference evidence="1 3" key="2">
    <citation type="submission" date="2020-01" db="EMBL/GenBank/DDBJ databases">
        <title>Genome sequence of a 1,3-propanediol producer, Clostridium butyricum S3.</title>
        <authorList>
            <person name="Zhou J."/>
        </authorList>
    </citation>
    <scope>NUCLEOTIDE SEQUENCE [LARGE SCALE GENOMIC DNA]</scope>
    <source>
        <strain evidence="1 3">S3</strain>
    </source>
</reference>
<protein>
    <submittedName>
        <fullName evidence="1">Uncharacterized protein</fullName>
    </submittedName>
</protein>
<dbReference type="EMBL" id="WOFV02000069">
    <property type="protein sequence ID" value="NAS19355.1"/>
    <property type="molecule type" value="Genomic_DNA"/>
</dbReference>
<accession>A0A6L9EU36</accession>
<dbReference type="EMBL" id="CACRTU010000024">
    <property type="protein sequence ID" value="VYU53305.1"/>
    <property type="molecule type" value="Genomic_DNA"/>
</dbReference>
<gene>
    <name evidence="2" type="ORF">CBLFYP62_02653</name>
    <name evidence="1" type="ORF">GND98_016195</name>
</gene>
<name>A0A6L9EU36_CLOBU</name>
<sequence>MKFDMLQIKKDRLKEIDLQIKKAFRCKYAINLKPLYDEKKQLKAEIKHMEGDMLGR</sequence>
<evidence type="ECO:0000313" key="2">
    <source>
        <dbReference type="EMBL" id="VYU53305.1"/>
    </source>
</evidence>
<evidence type="ECO:0000313" key="3">
    <source>
        <dbReference type="Proteomes" id="UP000474042"/>
    </source>
</evidence>
<organism evidence="1 3">
    <name type="scientific">Clostridium butyricum</name>
    <dbReference type="NCBI Taxonomy" id="1492"/>
    <lineage>
        <taxon>Bacteria</taxon>
        <taxon>Bacillati</taxon>
        <taxon>Bacillota</taxon>
        <taxon>Clostridia</taxon>
        <taxon>Eubacteriales</taxon>
        <taxon>Clostridiaceae</taxon>
        <taxon>Clostridium</taxon>
    </lineage>
</organism>